<gene>
    <name evidence="2" type="ORF">LSINAPIS_LOCUS4786</name>
</gene>
<dbReference type="EMBL" id="FZQP02001260">
    <property type="protein sequence ID" value="VVC92303.1"/>
    <property type="molecule type" value="Genomic_DNA"/>
</dbReference>
<organism evidence="2 3">
    <name type="scientific">Leptidea sinapis</name>
    <dbReference type="NCBI Taxonomy" id="189913"/>
    <lineage>
        <taxon>Eukaryota</taxon>
        <taxon>Metazoa</taxon>
        <taxon>Ecdysozoa</taxon>
        <taxon>Arthropoda</taxon>
        <taxon>Hexapoda</taxon>
        <taxon>Insecta</taxon>
        <taxon>Pterygota</taxon>
        <taxon>Neoptera</taxon>
        <taxon>Endopterygota</taxon>
        <taxon>Lepidoptera</taxon>
        <taxon>Glossata</taxon>
        <taxon>Ditrysia</taxon>
        <taxon>Papilionoidea</taxon>
        <taxon>Pieridae</taxon>
        <taxon>Dismorphiinae</taxon>
        <taxon>Leptidea</taxon>
    </lineage>
</organism>
<feature type="region of interest" description="Disordered" evidence="1">
    <location>
        <begin position="34"/>
        <end position="123"/>
    </location>
</feature>
<feature type="region of interest" description="Disordered" evidence="1">
    <location>
        <begin position="1"/>
        <end position="20"/>
    </location>
</feature>
<feature type="compositionally biased region" description="Polar residues" evidence="1">
    <location>
        <begin position="41"/>
        <end position="63"/>
    </location>
</feature>
<keyword evidence="3" id="KW-1185">Reference proteome</keyword>
<evidence type="ECO:0000256" key="1">
    <source>
        <dbReference type="SAM" id="MobiDB-lite"/>
    </source>
</evidence>
<protein>
    <submittedName>
        <fullName evidence="2">Uncharacterized protein</fullName>
    </submittedName>
</protein>
<dbReference type="Proteomes" id="UP000324832">
    <property type="component" value="Unassembled WGS sequence"/>
</dbReference>
<reference evidence="2 3" key="1">
    <citation type="submission" date="2017-07" db="EMBL/GenBank/DDBJ databases">
        <authorList>
            <person name="Talla V."/>
            <person name="Backstrom N."/>
        </authorList>
    </citation>
    <scope>NUCLEOTIDE SEQUENCE [LARGE SCALE GENOMIC DNA]</scope>
</reference>
<evidence type="ECO:0000313" key="2">
    <source>
        <dbReference type="EMBL" id="VVC92303.1"/>
    </source>
</evidence>
<feature type="compositionally biased region" description="Basic and acidic residues" evidence="1">
    <location>
        <begin position="65"/>
        <end position="81"/>
    </location>
</feature>
<name>A0A5E4Q211_9NEOP</name>
<sequence length="123" mass="13310">MATSDYNRVNNERRRCPDSGGFQCLRLMNSIINKRGEDTITRSTQPVEGLAGTSSSSTVNGSRWMSRDRSRAVDGKTEFCHAVDGSKPSGPLERSGGRRQQSVGGSPGGQAAIQYDDRQDTAN</sequence>
<evidence type="ECO:0000313" key="3">
    <source>
        <dbReference type="Proteomes" id="UP000324832"/>
    </source>
</evidence>
<accession>A0A5E4Q211</accession>
<dbReference type="AlphaFoldDB" id="A0A5E4Q211"/>
<proteinExistence type="predicted"/>